<evidence type="ECO:0000313" key="2">
    <source>
        <dbReference type="Proteomes" id="UP000181980"/>
    </source>
</evidence>
<gene>
    <name evidence="1" type="ORF">SAMN04488561_4076</name>
</gene>
<name>A0A1H5PEF4_9ACTN</name>
<dbReference type="AlphaFoldDB" id="A0A1H5PEF4"/>
<proteinExistence type="predicted"/>
<evidence type="ECO:0000313" key="1">
    <source>
        <dbReference type="EMBL" id="SEF11468.1"/>
    </source>
</evidence>
<dbReference type="RefSeq" id="WP_074946556.1">
    <property type="nucleotide sequence ID" value="NZ_FNUC01000004.1"/>
</dbReference>
<organism evidence="1 2">
    <name type="scientific">Jiangella alba</name>
    <dbReference type="NCBI Taxonomy" id="561176"/>
    <lineage>
        <taxon>Bacteria</taxon>
        <taxon>Bacillati</taxon>
        <taxon>Actinomycetota</taxon>
        <taxon>Actinomycetes</taxon>
        <taxon>Jiangellales</taxon>
        <taxon>Jiangellaceae</taxon>
        <taxon>Jiangella</taxon>
    </lineage>
</organism>
<dbReference type="OrthoDB" id="4863226at2"/>
<accession>A0A1H5PEF4</accession>
<keyword evidence="2" id="KW-1185">Reference proteome</keyword>
<dbReference type="EMBL" id="FNUC01000004">
    <property type="protein sequence ID" value="SEF11468.1"/>
    <property type="molecule type" value="Genomic_DNA"/>
</dbReference>
<evidence type="ECO:0008006" key="3">
    <source>
        <dbReference type="Google" id="ProtNLM"/>
    </source>
</evidence>
<reference evidence="2" key="1">
    <citation type="submission" date="2016-10" db="EMBL/GenBank/DDBJ databases">
        <authorList>
            <person name="Varghese N."/>
            <person name="Submissions S."/>
        </authorList>
    </citation>
    <scope>NUCLEOTIDE SEQUENCE [LARGE SCALE GENOMIC DNA]</scope>
    <source>
        <strain evidence="2">DSM 45237</strain>
    </source>
</reference>
<protein>
    <recommendedName>
        <fullName evidence="3">Transcriptional regulator</fullName>
    </recommendedName>
</protein>
<sequence>MPASAAAQRGLDGKAAFIEAANALGLRTAEPTDESADVRVDVNGRWLAVDLKRFSTVGSDDVPRLVSRHRDPPDGEAPQLRVLVADRVLGEARDVLKAHGWGWLDLRGHLFLSAPGVLVDAEVPAFRPRPDRMSPFSGSVGLEVACALLLEPDVAPTVRGLARTLSRAPSTVSDVLKGLRSEALLLRAGTPATPELFWATAEAWPSRAVPLAASPAAVDSRYAAALRIGLDDFDSEAGWALTDTLAAAAYGAPVGARSDHPPDFHVPDEQTLRRAVQVLGQAETFDSRRASVRVAPVPAVCTNRVDLRSSNQPWPLTRPLFVALDLAADRDRGRQVLEAWQPRSPWHRVW</sequence>
<dbReference type="Proteomes" id="UP000181980">
    <property type="component" value="Unassembled WGS sequence"/>
</dbReference>